<dbReference type="AlphaFoldDB" id="A0A645DSQ0"/>
<reference evidence="5" key="1">
    <citation type="submission" date="2019-08" db="EMBL/GenBank/DDBJ databases">
        <authorList>
            <person name="Kucharzyk K."/>
            <person name="Murdoch R.W."/>
            <person name="Higgins S."/>
            <person name="Loffler F."/>
        </authorList>
    </citation>
    <scope>NUCLEOTIDE SEQUENCE</scope>
</reference>
<dbReference type="GO" id="GO:0005524">
    <property type="term" value="F:ATP binding"/>
    <property type="evidence" value="ECO:0007669"/>
    <property type="project" value="InterPro"/>
</dbReference>
<evidence type="ECO:0000313" key="5">
    <source>
        <dbReference type="EMBL" id="MPM92510.1"/>
    </source>
</evidence>
<accession>A0A645DSQ0</accession>
<sequence>MNKGRIVQIGTPFDLYARPANSFVAAFIGKVNFMPVRIKDKGCVQIGGATLQVTEMPSGCSVDDTLIAALRPESLIIGHITEESNIYDRGRIIRRTFLGTIIEYEIEVHNEYFSENLIVHTVNPMTPDLFEIGETVFIRCKEEAIHILCETPDLSNSR</sequence>
<dbReference type="InterPro" id="IPR047641">
    <property type="entry name" value="ABC_transpr_MalK/UgpC-like"/>
</dbReference>
<dbReference type="GO" id="GO:0055052">
    <property type="term" value="C:ATP-binding cassette (ABC) transporter complex, substrate-binding subunit-containing"/>
    <property type="evidence" value="ECO:0007669"/>
    <property type="project" value="TreeGrafter"/>
</dbReference>
<dbReference type="InterPro" id="IPR013611">
    <property type="entry name" value="Transp-assoc_OB_typ2"/>
</dbReference>
<evidence type="ECO:0000256" key="2">
    <source>
        <dbReference type="ARBA" id="ARBA00022967"/>
    </source>
</evidence>
<dbReference type="Gene3D" id="2.40.50.100">
    <property type="match status" value="1"/>
</dbReference>
<evidence type="ECO:0000256" key="1">
    <source>
        <dbReference type="ARBA" id="ARBA00022475"/>
    </source>
</evidence>
<protein>
    <recommendedName>
        <fullName evidence="4">Transport-associated OB type 2 domain-containing protein</fullName>
    </recommendedName>
</protein>
<dbReference type="GO" id="GO:0022857">
    <property type="term" value="F:transmembrane transporter activity"/>
    <property type="evidence" value="ECO:0007669"/>
    <property type="project" value="InterPro"/>
</dbReference>
<dbReference type="Pfam" id="PF08402">
    <property type="entry name" value="TOBE_2"/>
    <property type="match status" value="1"/>
</dbReference>
<organism evidence="5">
    <name type="scientific">bioreactor metagenome</name>
    <dbReference type="NCBI Taxonomy" id="1076179"/>
    <lineage>
        <taxon>unclassified sequences</taxon>
        <taxon>metagenomes</taxon>
        <taxon>ecological metagenomes</taxon>
    </lineage>
</organism>
<dbReference type="GO" id="GO:0016887">
    <property type="term" value="F:ATP hydrolysis activity"/>
    <property type="evidence" value="ECO:0007669"/>
    <property type="project" value="InterPro"/>
</dbReference>
<evidence type="ECO:0000259" key="4">
    <source>
        <dbReference type="Pfam" id="PF08402"/>
    </source>
</evidence>
<dbReference type="SUPFAM" id="SSF50331">
    <property type="entry name" value="MOP-like"/>
    <property type="match status" value="1"/>
</dbReference>
<evidence type="ECO:0000256" key="3">
    <source>
        <dbReference type="ARBA" id="ARBA00023136"/>
    </source>
</evidence>
<keyword evidence="3" id="KW-0472">Membrane</keyword>
<dbReference type="PANTHER" id="PTHR43875:SF15">
    <property type="entry name" value="TREHALOSE IMPORT ATP-BINDING PROTEIN SUGC"/>
    <property type="match status" value="1"/>
</dbReference>
<comment type="caution">
    <text evidence="5">The sequence shown here is derived from an EMBL/GenBank/DDBJ whole genome shotgun (WGS) entry which is preliminary data.</text>
</comment>
<feature type="domain" description="Transport-associated OB type 2" evidence="4">
    <location>
        <begin position="69"/>
        <end position="148"/>
    </location>
</feature>
<gene>
    <name evidence="5" type="ORF">SDC9_139645</name>
</gene>
<dbReference type="InterPro" id="IPR008995">
    <property type="entry name" value="Mo/tungstate-bd_C_term_dom"/>
</dbReference>
<keyword evidence="1" id="KW-1003">Cell membrane</keyword>
<name>A0A645DSQ0_9ZZZZ</name>
<proteinExistence type="predicted"/>
<keyword evidence="2" id="KW-1278">Translocase</keyword>
<dbReference type="EMBL" id="VSSQ01039442">
    <property type="protein sequence ID" value="MPM92510.1"/>
    <property type="molecule type" value="Genomic_DNA"/>
</dbReference>
<dbReference type="PANTHER" id="PTHR43875">
    <property type="entry name" value="MALTODEXTRIN IMPORT ATP-BINDING PROTEIN MSMX"/>
    <property type="match status" value="1"/>
</dbReference>